<dbReference type="GO" id="GO:0006402">
    <property type="term" value="P:mRNA catabolic process"/>
    <property type="evidence" value="ECO:0007669"/>
    <property type="project" value="TreeGrafter"/>
</dbReference>
<dbReference type="PATRIC" id="fig|2754.20.peg.2619"/>
<dbReference type="RefSeq" id="WP_037974986.1">
    <property type="nucleotide sequence ID" value="NZ_JMKI01000015.1"/>
</dbReference>
<protein>
    <submittedName>
        <fullName evidence="1">Toxin MazF</fullName>
    </submittedName>
</protein>
<dbReference type="EMBL" id="JMKI01000015">
    <property type="protein sequence ID" value="KEJ92847.1"/>
    <property type="molecule type" value="Genomic_DNA"/>
</dbReference>
<dbReference type="GeneID" id="90983059"/>
<dbReference type="InterPro" id="IPR003477">
    <property type="entry name" value="PemK-like"/>
</dbReference>
<dbReference type="Gene3D" id="2.30.30.110">
    <property type="match status" value="1"/>
</dbReference>
<evidence type="ECO:0000313" key="2">
    <source>
        <dbReference type="Proteomes" id="UP000027665"/>
    </source>
</evidence>
<dbReference type="eggNOG" id="COG2337">
    <property type="taxonomic scope" value="Bacteria"/>
</dbReference>
<dbReference type="GO" id="GO:0003677">
    <property type="term" value="F:DNA binding"/>
    <property type="evidence" value="ECO:0007669"/>
    <property type="project" value="InterPro"/>
</dbReference>
<accession>A0A073J549</accession>
<comment type="caution">
    <text evidence="1">The sequence shown here is derived from an EMBL/GenBank/DDBJ whole genome shotgun (WGS) entry which is preliminary data.</text>
</comment>
<dbReference type="GO" id="GO:0004521">
    <property type="term" value="F:RNA endonuclease activity"/>
    <property type="evidence" value="ECO:0007669"/>
    <property type="project" value="TreeGrafter"/>
</dbReference>
<reference evidence="1 2" key="1">
    <citation type="submission" date="2014-04" db="EMBL/GenBank/DDBJ databases">
        <title>Draft Genome Sequence of Synergistes jonesii.</title>
        <authorList>
            <person name="Coil D.A."/>
            <person name="Eisen J.A."/>
            <person name="Holland-Moritz H.E."/>
        </authorList>
    </citation>
    <scope>NUCLEOTIDE SEQUENCE [LARGE SCALE GENOMIC DNA]</scope>
    <source>
        <strain evidence="1 2">78-1</strain>
    </source>
</reference>
<dbReference type="Pfam" id="PF02452">
    <property type="entry name" value="PemK_toxin"/>
    <property type="match status" value="1"/>
</dbReference>
<dbReference type="PANTHER" id="PTHR33988:SF3">
    <property type="entry name" value="ENDORIBONUCLEASE TOXIN CHPB-RELATED"/>
    <property type="match status" value="1"/>
</dbReference>
<dbReference type="STRING" id="2754.EH55_00675"/>
<gene>
    <name evidence="1" type="ORF">EH55_00675</name>
</gene>
<sequence length="114" mass="12596">MKAYRARRGDIIWLSMNPQARHEQAGRRPALVISNDTFNDYTKSGAMVCPITNTDRGNAMHVQLDGRTATAGVVMCDQAKILDVASRKAEFIEKAPEDIVFEAVDIVAGILEFD</sequence>
<name>A0A073J549_9BACT</name>
<dbReference type="SUPFAM" id="SSF50118">
    <property type="entry name" value="Cell growth inhibitor/plasmid maintenance toxic component"/>
    <property type="match status" value="1"/>
</dbReference>
<dbReference type="Proteomes" id="UP000027665">
    <property type="component" value="Unassembled WGS sequence"/>
</dbReference>
<organism evidence="1 2">
    <name type="scientific">Synergistes jonesii</name>
    <dbReference type="NCBI Taxonomy" id="2754"/>
    <lineage>
        <taxon>Bacteria</taxon>
        <taxon>Thermotogati</taxon>
        <taxon>Synergistota</taxon>
        <taxon>Synergistia</taxon>
        <taxon>Synergistales</taxon>
        <taxon>Synergistaceae</taxon>
        <taxon>Synergistes</taxon>
    </lineage>
</organism>
<dbReference type="AlphaFoldDB" id="A0A073J549"/>
<keyword evidence="2" id="KW-1185">Reference proteome</keyword>
<proteinExistence type="predicted"/>
<dbReference type="InterPro" id="IPR011067">
    <property type="entry name" value="Plasmid_toxin/cell-grow_inhib"/>
</dbReference>
<dbReference type="PANTHER" id="PTHR33988">
    <property type="entry name" value="ENDORIBONUCLEASE MAZF-RELATED"/>
    <property type="match status" value="1"/>
</dbReference>
<dbReference type="GO" id="GO:0016075">
    <property type="term" value="P:rRNA catabolic process"/>
    <property type="evidence" value="ECO:0007669"/>
    <property type="project" value="TreeGrafter"/>
</dbReference>
<evidence type="ECO:0000313" key="1">
    <source>
        <dbReference type="EMBL" id="KEJ92847.1"/>
    </source>
</evidence>